<evidence type="ECO:0000313" key="2">
    <source>
        <dbReference type="Proteomes" id="UP000001410"/>
    </source>
</evidence>
<sequence>MITLINAAVCDRFLRIFHPGKIIEINHLPWGLRVVSPEKLRISSA</sequence>
<accession>A0A0H2V8P2</accession>
<proteinExistence type="predicted"/>
<organism evidence="1 2">
    <name type="scientific">Escherichia coli O6:H1 (strain CFT073 / ATCC 700928 / UPEC)</name>
    <dbReference type="NCBI Taxonomy" id="199310"/>
    <lineage>
        <taxon>Bacteria</taxon>
        <taxon>Pseudomonadati</taxon>
        <taxon>Pseudomonadota</taxon>
        <taxon>Gammaproteobacteria</taxon>
        <taxon>Enterobacterales</taxon>
        <taxon>Enterobacteriaceae</taxon>
        <taxon>Escherichia</taxon>
    </lineage>
</organism>
<reference evidence="1 2" key="1">
    <citation type="journal article" date="2002" name="Proc. Natl. Acad. Sci. U.S.A.">
        <title>Extensive mosaic structure revealed by the complete genome sequence of uropathogenic Escherichia coli.</title>
        <authorList>
            <person name="Welch R.A."/>
            <person name="Burland V."/>
            <person name="Plunkett G.III."/>
            <person name="Redford P."/>
            <person name="Roesch P."/>
            <person name="Rasko D."/>
            <person name="Buckles E.L."/>
            <person name="Liou S.R."/>
            <person name="Boutin A."/>
            <person name="Hackett J."/>
            <person name="Stroud D."/>
            <person name="Mayhew G.F."/>
            <person name="Rose D.J."/>
            <person name="Zhou S."/>
            <person name="Schwartz D.C."/>
            <person name="Perna N.T."/>
            <person name="Mobley H.L."/>
            <person name="Donnenberg M.S."/>
            <person name="Blattner F.R."/>
        </authorList>
    </citation>
    <scope>NUCLEOTIDE SEQUENCE [LARGE SCALE GENOMIC DNA]</scope>
    <source>
        <strain evidence="2">CFT073 / ATCC 700928 / UPEC</strain>
    </source>
</reference>
<keyword evidence="2" id="KW-1185">Reference proteome</keyword>
<dbReference type="HOGENOM" id="CLU_3199104_0_0_6"/>
<gene>
    <name evidence="1" type="ordered locus">c2612</name>
</gene>
<evidence type="ECO:0000313" key="1">
    <source>
        <dbReference type="EMBL" id="AAN81068.1"/>
    </source>
</evidence>
<name>A0A0H2V8P2_ECOL6</name>
<dbReference type="AlphaFoldDB" id="A0A0H2V8P2"/>
<dbReference type="KEGG" id="ecc:c2612"/>
<dbReference type="Proteomes" id="UP000001410">
    <property type="component" value="Chromosome"/>
</dbReference>
<protein>
    <submittedName>
        <fullName evidence="1">Uncharacterized protein</fullName>
    </submittedName>
</protein>
<dbReference type="EMBL" id="AE014075">
    <property type="protein sequence ID" value="AAN81068.1"/>
    <property type="molecule type" value="Genomic_DNA"/>
</dbReference>